<dbReference type="PROSITE" id="PS51257">
    <property type="entry name" value="PROKAR_LIPOPROTEIN"/>
    <property type="match status" value="1"/>
</dbReference>
<evidence type="ECO:0000256" key="3">
    <source>
        <dbReference type="ARBA" id="ARBA00022729"/>
    </source>
</evidence>
<protein>
    <submittedName>
        <fullName evidence="6">Putative D,D-dipeptide-binding periplasmic protein DdpA</fullName>
    </submittedName>
</protein>
<keyword evidence="2" id="KW-0813">Transport</keyword>
<dbReference type="Proteomes" id="UP000198902">
    <property type="component" value="Unassembled WGS sequence"/>
</dbReference>
<dbReference type="Pfam" id="PF00496">
    <property type="entry name" value="SBP_bac_5"/>
    <property type="match status" value="1"/>
</dbReference>
<dbReference type="GO" id="GO:0043190">
    <property type="term" value="C:ATP-binding cassette (ABC) transporter complex"/>
    <property type="evidence" value="ECO:0007669"/>
    <property type="project" value="InterPro"/>
</dbReference>
<dbReference type="PIRSF" id="PIRSF002741">
    <property type="entry name" value="MppA"/>
    <property type="match status" value="1"/>
</dbReference>
<dbReference type="InterPro" id="IPR000914">
    <property type="entry name" value="SBP_5_dom"/>
</dbReference>
<gene>
    <name evidence="6" type="primary">ddpA_4</name>
    <name evidence="6" type="ORF">BN996_02913</name>
</gene>
<organism evidence="6 7">
    <name type="scientific">Haloferax massiliensis</name>
    <dbReference type="NCBI Taxonomy" id="1476858"/>
    <lineage>
        <taxon>Archaea</taxon>
        <taxon>Methanobacteriati</taxon>
        <taxon>Methanobacteriota</taxon>
        <taxon>Stenosarchaea group</taxon>
        <taxon>Halobacteria</taxon>
        <taxon>Halobacteriales</taxon>
        <taxon>Haloferacaceae</taxon>
        <taxon>Haloferax</taxon>
    </lineage>
</organism>
<evidence type="ECO:0000313" key="7">
    <source>
        <dbReference type="Proteomes" id="UP000198902"/>
    </source>
</evidence>
<dbReference type="InterPro" id="IPR030678">
    <property type="entry name" value="Peptide/Ni-bd"/>
</dbReference>
<dbReference type="PANTHER" id="PTHR30290">
    <property type="entry name" value="PERIPLASMIC BINDING COMPONENT OF ABC TRANSPORTER"/>
    <property type="match status" value="1"/>
</dbReference>
<accession>A0A0D6JV32</accession>
<dbReference type="PANTHER" id="PTHR30290:SF9">
    <property type="entry name" value="OLIGOPEPTIDE-BINDING PROTEIN APPA"/>
    <property type="match status" value="1"/>
</dbReference>
<evidence type="ECO:0000313" key="6">
    <source>
        <dbReference type="EMBL" id="CQR51966.1"/>
    </source>
</evidence>
<name>A0A0D6JV32_9EURY</name>
<dbReference type="GO" id="GO:0042597">
    <property type="term" value="C:periplasmic space"/>
    <property type="evidence" value="ECO:0007669"/>
    <property type="project" value="UniProtKB-ARBA"/>
</dbReference>
<evidence type="ECO:0000256" key="4">
    <source>
        <dbReference type="SAM" id="MobiDB-lite"/>
    </source>
</evidence>
<evidence type="ECO:0000256" key="1">
    <source>
        <dbReference type="ARBA" id="ARBA00005695"/>
    </source>
</evidence>
<keyword evidence="3" id="KW-0732">Signal</keyword>
<dbReference type="AlphaFoldDB" id="A0A0D6JV32"/>
<feature type="region of interest" description="Disordered" evidence="4">
    <location>
        <begin position="24"/>
        <end position="61"/>
    </location>
</feature>
<keyword evidence="7" id="KW-1185">Reference proteome</keyword>
<evidence type="ECO:0000256" key="2">
    <source>
        <dbReference type="ARBA" id="ARBA00022448"/>
    </source>
</evidence>
<reference evidence="7" key="1">
    <citation type="submission" date="2015-03" db="EMBL/GenBank/DDBJ databases">
        <authorList>
            <person name="Urmite Genomes"/>
        </authorList>
    </citation>
    <scope>NUCLEOTIDE SEQUENCE [LARGE SCALE GENOMIC DNA]</scope>
    <source>
        <strain evidence="7">Arc-Hr</strain>
    </source>
</reference>
<evidence type="ECO:0000259" key="5">
    <source>
        <dbReference type="Pfam" id="PF00496"/>
    </source>
</evidence>
<comment type="similarity">
    <text evidence="1">Belongs to the bacterial solute-binding protein 5 family.</text>
</comment>
<dbReference type="GO" id="GO:0015833">
    <property type="term" value="P:peptide transport"/>
    <property type="evidence" value="ECO:0007669"/>
    <property type="project" value="TreeGrafter"/>
</dbReference>
<dbReference type="Gene3D" id="3.40.190.10">
    <property type="entry name" value="Periplasmic binding protein-like II"/>
    <property type="match status" value="1"/>
</dbReference>
<dbReference type="PROSITE" id="PS51318">
    <property type="entry name" value="TAT"/>
    <property type="match status" value="1"/>
</dbReference>
<dbReference type="GO" id="GO:1904680">
    <property type="term" value="F:peptide transmembrane transporter activity"/>
    <property type="evidence" value="ECO:0007669"/>
    <property type="project" value="TreeGrafter"/>
</dbReference>
<dbReference type="SUPFAM" id="SSF53850">
    <property type="entry name" value="Periplasmic binding protein-like II"/>
    <property type="match status" value="1"/>
</dbReference>
<feature type="compositionally biased region" description="Low complexity" evidence="4">
    <location>
        <begin position="45"/>
        <end position="61"/>
    </location>
</feature>
<dbReference type="EMBL" id="CSTE01000003">
    <property type="protein sequence ID" value="CQR51966.1"/>
    <property type="molecule type" value="Genomic_DNA"/>
</dbReference>
<dbReference type="CDD" id="cd00995">
    <property type="entry name" value="PBP2_NikA_DppA_OppA_like"/>
    <property type="match status" value="1"/>
</dbReference>
<sequence>MMRESVSRRDILKTTGASIPVLLAGCTSDSGSEATTEGDGGGGETTTSGGTETAAGSSGATIRIGQSLNPVRFDPITQLSNPDALVANRVFSQLYTYGEGTDVVPNLATSMPTIERDNTRYTVEIVDNAMFHNGDPVTAEDVAYSFRAPIEEETPLLGIFSVIDSVEAIDETTVQFDLSNPYAMFQHVLTHQVVPETVREEDKEAFSTEQPIGSGPFRFVEWEESNYVTLERWDDYWGDELPNVAGVEFTPITESTTRVTNLRTSDVDVIETIPPRLWDTVESTEDTSISEVESVGYFYVAFNCNEGPTADKRVREAIDYSFSMDDAVERYIDPAGLRQYGPLPGPMVEEWDMPLEEWMEIPNDKDVEQATALFEEAGVPADWDAKIIVPPDDNRENIGLSIANGIKEAGYEAHVERLDWGAMLSRAYTGNASDYNIYVLGWVRYPDPDDFIYNLFHEDSEGVNQGVYYRNDEVMAQIQGARESTDRDERQQLYQSAISTLLEEKVHLPAFNYKNSYGVKSTVSDFQVHPVSPQNPRLLTSYNNVSVDR</sequence>
<feature type="domain" description="Solute-binding protein family 5" evidence="5">
    <location>
        <begin position="103"/>
        <end position="459"/>
    </location>
</feature>
<dbReference type="InterPro" id="IPR039424">
    <property type="entry name" value="SBP_5"/>
</dbReference>
<dbReference type="Gene3D" id="3.10.105.10">
    <property type="entry name" value="Dipeptide-binding Protein, Domain 3"/>
    <property type="match status" value="1"/>
</dbReference>
<proteinExistence type="inferred from homology"/>
<dbReference type="InterPro" id="IPR006311">
    <property type="entry name" value="TAT_signal"/>
</dbReference>